<protein>
    <recommendedName>
        <fullName evidence="4">Secreted protein</fullName>
    </recommendedName>
</protein>
<accession>A0ABM1ZAM1</accession>
<name>A0ABM1ZAM1_AEDAL</name>
<keyword evidence="1" id="KW-0732">Signal</keyword>
<dbReference type="RefSeq" id="XP_019931775.3">
    <property type="nucleotide sequence ID" value="XM_020076216.3"/>
</dbReference>
<dbReference type="EnsemblMetazoa" id="AALFPA23_016644.R24292">
    <property type="protein sequence ID" value="AALFPA23_016644.P24292"/>
    <property type="gene ID" value="AALFPA23_016644"/>
</dbReference>
<evidence type="ECO:0000313" key="2">
    <source>
        <dbReference type="EnsemblMetazoa" id="AALFPA23_016644.P24292"/>
    </source>
</evidence>
<organism evidence="2 3">
    <name type="scientific">Aedes albopictus</name>
    <name type="common">Asian tiger mosquito</name>
    <name type="synonym">Stegomyia albopicta</name>
    <dbReference type="NCBI Taxonomy" id="7160"/>
    <lineage>
        <taxon>Eukaryota</taxon>
        <taxon>Metazoa</taxon>
        <taxon>Ecdysozoa</taxon>
        <taxon>Arthropoda</taxon>
        <taxon>Hexapoda</taxon>
        <taxon>Insecta</taxon>
        <taxon>Pterygota</taxon>
        <taxon>Neoptera</taxon>
        <taxon>Endopterygota</taxon>
        <taxon>Diptera</taxon>
        <taxon>Nematocera</taxon>
        <taxon>Culicoidea</taxon>
        <taxon>Culicidae</taxon>
        <taxon>Culicinae</taxon>
        <taxon>Aedini</taxon>
        <taxon>Aedes</taxon>
        <taxon>Stegomyia</taxon>
    </lineage>
</organism>
<sequence length="224" mass="25023">MKLLQVVLVLVFVAIIAAKVPHTRQSSLNVLAQVKSAIPSKRSRSSQQTTEDVLNNFFRSVLTTQTEAVHMVLAIEDDLTTFGESIEYWCWEYNALTLESTVRWIGGGYSDCLDKLDTSVAELLAEVIGRNHDQEEDLSQYHVFALFRKSNIISNPEAIGNNIASIDFGITKDIPELGGELSAFENNLNEILTAYSKCLTQKFISQQEVFDNILKTSKLCADID</sequence>
<proteinExistence type="predicted"/>
<feature type="chain" id="PRO_5047160317" description="Secreted protein" evidence="1">
    <location>
        <begin position="19"/>
        <end position="224"/>
    </location>
</feature>
<dbReference type="Proteomes" id="UP000069940">
    <property type="component" value="Unassembled WGS sequence"/>
</dbReference>
<evidence type="ECO:0000256" key="1">
    <source>
        <dbReference type="SAM" id="SignalP"/>
    </source>
</evidence>
<reference evidence="3" key="1">
    <citation type="journal article" date="2015" name="Proc. Natl. Acad. Sci. U.S.A.">
        <title>Genome sequence of the Asian Tiger mosquito, Aedes albopictus, reveals insights into its biology, genetics, and evolution.</title>
        <authorList>
            <person name="Chen X.G."/>
            <person name="Jiang X."/>
            <person name="Gu J."/>
            <person name="Xu M."/>
            <person name="Wu Y."/>
            <person name="Deng Y."/>
            <person name="Zhang C."/>
            <person name="Bonizzoni M."/>
            <person name="Dermauw W."/>
            <person name="Vontas J."/>
            <person name="Armbruster P."/>
            <person name="Huang X."/>
            <person name="Yang Y."/>
            <person name="Zhang H."/>
            <person name="He W."/>
            <person name="Peng H."/>
            <person name="Liu Y."/>
            <person name="Wu K."/>
            <person name="Chen J."/>
            <person name="Lirakis M."/>
            <person name="Topalis P."/>
            <person name="Van Leeuwen T."/>
            <person name="Hall A.B."/>
            <person name="Jiang X."/>
            <person name="Thorpe C."/>
            <person name="Mueller R.L."/>
            <person name="Sun C."/>
            <person name="Waterhouse R.M."/>
            <person name="Yan G."/>
            <person name="Tu Z.J."/>
            <person name="Fang X."/>
            <person name="James A.A."/>
        </authorList>
    </citation>
    <scope>NUCLEOTIDE SEQUENCE [LARGE SCALE GENOMIC DNA]</scope>
    <source>
        <strain evidence="3">Foshan</strain>
    </source>
</reference>
<reference evidence="2" key="2">
    <citation type="submission" date="2025-05" db="UniProtKB">
        <authorList>
            <consortium name="EnsemblMetazoa"/>
        </authorList>
    </citation>
    <scope>IDENTIFICATION</scope>
    <source>
        <strain evidence="2">Foshan</strain>
    </source>
</reference>
<evidence type="ECO:0008006" key="4">
    <source>
        <dbReference type="Google" id="ProtNLM"/>
    </source>
</evidence>
<keyword evidence="3" id="KW-1185">Reference proteome</keyword>
<evidence type="ECO:0000313" key="3">
    <source>
        <dbReference type="Proteomes" id="UP000069940"/>
    </source>
</evidence>
<feature type="signal peptide" evidence="1">
    <location>
        <begin position="1"/>
        <end position="18"/>
    </location>
</feature>
<dbReference type="GeneID" id="109622021"/>